<dbReference type="OrthoDB" id="5818554at2759"/>
<feature type="binding site" evidence="3">
    <location>
        <position position="417"/>
    </location>
    <ligand>
        <name>Zn(2+)</name>
        <dbReference type="ChEBI" id="CHEBI:29105"/>
        <label>2</label>
    </ligand>
</feature>
<dbReference type="GO" id="GO:0004035">
    <property type="term" value="F:alkaline phosphatase activity"/>
    <property type="evidence" value="ECO:0007669"/>
    <property type="project" value="UniProtKB-EC"/>
</dbReference>
<dbReference type="EnsemblMetazoa" id="XM_022808000">
    <property type="protein sequence ID" value="XP_022663735"/>
    <property type="gene ID" value="LOC111251435"/>
</dbReference>
<dbReference type="PRINTS" id="PR00113">
    <property type="entry name" value="ALKPHPHTASE"/>
</dbReference>
<feature type="compositionally biased region" description="Basic and acidic residues" evidence="5">
    <location>
        <begin position="648"/>
        <end position="663"/>
    </location>
</feature>
<comment type="cofactor">
    <cofactor evidence="3">
        <name>Zn(2+)</name>
        <dbReference type="ChEBI" id="CHEBI:29105"/>
    </cofactor>
    <text evidence="3">Binds 2 Zn(2+) ions.</text>
</comment>
<dbReference type="Proteomes" id="UP000594260">
    <property type="component" value="Unplaced"/>
</dbReference>
<dbReference type="EnsemblMetazoa" id="XM_022808002">
    <property type="protein sequence ID" value="XP_022663737"/>
    <property type="gene ID" value="LOC111251435"/>
</dbReference>
<proteinExistence type="inferred from homology"/>
<feature type="active site" description="Phosphoserine intermediate" evidence="2">
    <location>
        <position position="135"/>
    </location>
</feature>
<feature type="binding site" evidence="3">
    <location>
        <position position="416"/>
    </location>
    <ligand>
        <name>Zn(2+)</name>
        <dbReference type="ChEBI" id="CHEBI:29105"/>
        <label>2</label>
    </ligand>
</feature>
<evidence type="ECO:0000313" key="8">
    <source>
        <dbReference type="Proteomes" id="UP000594260"/>
    </source>
</evidence>
<dbReference type="InParanoid" id="A0A7M7KCI8"/>
<dbReference type="PANTHER" id="PTHR11596">
    <property type="entry name" value="ALKALINE PHOSPHATASE"/>
    <property type="match status" value="1"/>
</dbReference>
<feature type="region of interest" description="Disordered" evidence="5">
    <location>
        <begin position="576"/>
        <end position="605"/>
    </location>
</feature>
<evidence type="ECO:0000256" key="3">
    <source>
        <dbReference type="PIRSR" id="PIRSR601952-2"/>
    </source>
</evidence>
<dbReference type="RefSeq" id="XP_022663735.1">
    <property type="nucleotide sequence ID" value="XM_022808000.1"/>
</dbReference>
<dbReference type="GeneID" id="111251435"/>
<organism evidence="7 8">
    <name type="scientific">Varroa destructor</name>
    <name type="common">Honeybee mite</name>
    <dbReference type="NCBI Taxonomy" id="109461"/>
    <lineage>
        <taxon>Eukaryota</taxon>
        <taxon>Metazoa</taxon>
        <taxon>Ecdysozoa</taxon>
        <taxon>Arthropoda</taxon>
        <taxon>Chelicerata</taxon>
        <taxon>Arachnida</taxon>
        <taxon>Acari</taxon>
        <taxon>Parasitiformes</taxon>
        <taxon>Mesostigmata</taxon>
        <taxon>Gamasina</taxon>
        <taxon>Dermanyssoidea</taxon>
        <taxon>Varroidae</taxon>
        <taxon>Varroa</taxon>
    </lineage>
</organism>
<dbReference type="CDD" id="cd16012">
    <property type="entry name" value="ALP"/>
    <property type="match status" value="1"/>
</dbReference>
<keyword evidence="8" id="KW-1185">Reference proteome</keyword>
<dbReference type="SMART" id="SM00098">
    <property type="entry name" value="alkPPc"/>
    <property type="match status" value="1"/>
</dbReference>
<protein>
    <recommendedName>
        <fullName evidence="1">alkaline phosphatase</fullName>
        <ecNumber evidence="1">3.1.3.1</ecNumber>
    </recommendedName>
</protein>
<dbReference type="FunCoup" id="A0A7M7KCI8">
    <property type="interactions" value="98"/>
</dbReference>
<dbReference type="RefSeq" id="XP_022663734.1">
    <property type="nucleotide sequence ID" value="XM_022807999.1"/>
</dbReference>
<sequence>MQPLTNRCLHLRAGLLFASLSILRLVDTQPTQPGFLSADKTYPNYRIEEEDELFWLEDATKTLNEKLGQITNTGVAKNVVFFIGDGMGVSTLTAGRIYKGQRRGASGEEAQLDFEKFPYTGLTKTYAVDKQTTDSAASGTAYLCGVKTNLGVVGVTSKVRRGDCNEAVKRENQVQSILSWAQANGKWTGLVTTDSVTGASPAASYAHSADRLFTNSVPQGCHANDIATQLIHGETGARLRVIYGGGRNDFLPSTVKPKTERMIDGDQLPINAAGDRVDGRNLIEEYLSRHTEDDTRAAFIWTREHLDQVEDPRYAADYVLGLFSPGRMSYALDTLYGNATNSDEPSLSEMTLSAIKMLSKAPRGFVLFIEGANIDAAHHHNLAAHALEEVYQMDKAVRVAAKLLSPKNTLMIVSADHSHPFTLNGYANRGKSIIGAADDGGHSILSYFSGPGNSRKQGASKETEGHRYPSMVNMTSGVHGGEDVPVFAIGPWAHLFVGAVEQSYLPYAIAYSACIGPFSHRCAKHDAPLTTSVNVNYIQDRMFKPTEVPVIGEPPVPHRVNIISPNQIEFSKVLPVSRQAASTAPETTSRPAEAHPPVPATRKPARAQLTQTIEDQPGTATLVQPETVRGELPTERVRAAKAGANRRASADNFRKQFGRKENSLRQQRGKKSSRNPNLVAASEIAVEVMPRFSSALTDSSSHALSRMDDGPVELIDDASIVKRQSVQEKTPITITQAPATSTSISAAATIDKGIAVTSIEPAQAPPDTINDESVTSGMKRRRVVKLYVPRNGKFSNGLEKRSGLLFAAPADN</sequence>
<feature type="compositionally biased region" description="Polar residues" evidence="5">
    <location>
        <begin position="579"/>
        <end position="590"/>
    </location>
</feature>
<keyword evidence="3" id="KW-0460">Magnesium</keyword>
<dbReference type="Pfam" id="PF00245">
    <property type="entry name" value="Alk_phosphatase"/>
    <property type="match status" value="1"/>
</dbReference>
<evidence type="ECO:0000256" key="4">
    <source>
        <dbReference type="RuleBase" id="RU003946"/>
    </source>
</evidence>
<dbReference type="RefSeq" id="XP_022663736.1">
    <property type="nucleotide sequence ID" value="XM_022808001.1"/>
</dbReference>
<evidence type="ECO:0000256" key="6">
    <source>
        <dbReference type="SAM" id="SignalP"/>
    </source>
</evidence>
<dbReference type="InterPro" id="IPR001952">
    <property type="entry name" value="Alkaline_phosphatase"/>
</dbReference>
<evidence type="ECO:0000256" key="2">
    <source>
        <dbReference type="PIRSR" id="PIRSR601952-1"/>
    </source>
</evidence>
<feature type="binding site" evidence="3">
    <location>
        <position position="370"/>
    </location>
    <ligand>
        <name>Mg(2+)</name>
        <dbReference type="ChEBI" id="CHEBI:18420"/>
    </ligand>
</feature>
<dbReference type="InterPro" id="IPR017850">
    <property type="entry name" value="Alkaline_phosphatase_core_sf"/>
</dbReference>
<keyword evidence="3" id="KW-0862">Zinc</keyword>
<feature type="signal peptide" evidence="6">
    <location>
        <begin position="1"/>
        <end position="28"/>
    </location>
</feature>
<dbReference type="EnsemblMetazoa" id="XM_022808001">
    <property type="protein sequence ID" value="XP_022663736"/>
    <property type="gene ID" value="LOC111251435"/>
</dbReference>
<dbReference type="EnsemblMetazoa" id="XM_022807999">
    <property type="protein sequence ID" value="XP_022663734"/>
    <property type="gene ID" value="LOC111251435"/>
</dbReference>
<feature type="binding site" evidence="3">
    <location>
        <position position="375"/>
    </location>
    <ligand>
        <name>Zn(2+)</name>
        <dbReference type="ChEBI" id="CHEBI:29105"/>
        <label>2</label>
    </ligand>
</feature>
<dbReference type="Gene3D" id="3.40.720.10">
    <property type="entry name" value="Alkaline Phosphatase, subunit A"/>
    <property type="match status" value="1"/>
</dbReference>
<reference evidence="7" key="1">
    <citation type="submission" date="2021-01" db="UniProtKB">
        <authorList>
            <consortium name="EnsemblMetazoa"/>
        </authorList>
    </citation>
    <scope>IDENTIFICATION</scope>
</reference>
<name>A0A7M7KCI8_VARDE</name>
<dbReference type="AlphaFoldDB" id="A0A7M7KCI8"/>
<feature type="chain" id="PRO_5033916348" description="alkaline phosphatase" evidence="6">
    <location>
        <begin position="29"/>
        <end position="812"/>
    </location>
</feature>
<feature type="region of interest" description="Disordered" evidence="5">
    <location>
        <begin position="641"/>
        <end position="677"/>
    </location>
</feature>
<dbReference type="GO" id="GO:0046872">
    <property type="term" value="F:metal ion binding"/>
    <property type="evidence" value="ECO:0007669"/>
    <property type="project" value="UniProtKB-KW"/>
</dbReference>
<keyword evidence="3" id="KW-0479">Metal-binding</keyword>
<dbReference type="SUPFAM" id="SSF53649">
    <property type="entry name" value="Alkaline phosphatase-like"/>
    <property type="match status" value="1"/>
</dbReference>
<dbReference type="PANTHER" id="PTHR11596:SF91">
    <property type="entry name" value="ALKALINE PHOSPHATASE-RELATED"/>
    <property type="match status" value="1"/>
</dbReference>
<evidence type="ECO:0000313" key="7">
    <source>
        <dbReference type="EnsemblMetazoa" id="XP_022663735"/>
    </source>
</evidence>
<evidence type="ECO:0000256" key="5">
    <source>
        <dbReference type="SAM" id="MobiDB-lite"/>
    </source>
</evidence>
<dbReference type="EC" id="3.1.3.1" evidence="1"/>
<feature type="binding site" evidence="3">
    <location>
        <position position="479"/>
    </location>
    <ligand>
        <name>Zn(2+)</name>
        <dbReference type="ChEBI" id="CHEBI:29105"/>
        <label>2</label>
    </ligand>
</feature>
<dbReference type="RefSeq" id="XP_022663737.1">
    <property type="nucleotide sequence ID" value="XM_022808002.1"/>
</dbReference>
<comment type="cofactor">
    <cofactor evidence="3">
        <name>Mg(2+)</name>
        <dbReference type="ChEBI" id="CHEBI:18420"/>
    </cofactor>
    <text evidence="3">Binds 1 Mg(2+) ion.</text>
</comment>
<feature type="binding site" evidence="3">
    <location>
        <position position="379"/>
    </location>
    <ligand>
        <name>Zn(2+)</name>
        <dbReference type="ChEBI" id="CHEBI:29105"/>
        <label>2</label>
    </ligand>
</feature>
<comment type="similarity">
    <text evidence="4">Belongs to the alkaline phosphatase family.</text>
</comment>
<feature type="binding site" evidence="3">
    <location>
        <position position="200"/>
    </location>
    <ligand>
        <name>Mg(2+)</name>
        <dbReference type="ChEBI" id="CHEBI:18420"/>
    </ligand>
</feature>
<dbReference type="KEGG" id="vde:111251435"/>
<feature type="binding site" evidence="3">
    <location>
        <position position="85"/>
    </location>
    <ligand>
        <name>Zn(2+)</name>
        <dbReference type="ChEBI" id="CHEBI:29105"/>
        <label>2</label>
    </ligand>
</feature>
<evidence type="ECO:0000256" key="1">
    <source>
        <dbReference type="ARBA" id="ARBA00012647"/>
    </source>
</evidence>
<keyword evidence="6" id="KW-0732">Signal</keyword>
<accession>A0A7M7KCI8</accession>
<feature type="binding site" evidence="3">
    <location>
        <position position="85"/>
    </location>
    <ligand>
        <name>Mg(2+)</name>
        <dbReference type="ChEBI" id="CHEBI:18420"/>
    </ligand>
</feature>